<dbReference type="Gene3D" id="2.60.120.10">
    <property type="entry name" value="Jelly Rolls"/>
    <property type="match status" value="1"/>
</dbReference>
<dbReference type="CDD" id="cd02238">
    <property type="entry name" value="cupin_KdgF"/>
    <property type="match status" value="1"/>
</dbReference>
<dbReference type="Pfam" id="PF07883">
    <property type="entry name" value="Cupin_2"/>
    <property type="match status" value="1"/>
</dbReference>
<gene>
    <name evidence="2" type="ORF">GCM10008939_08050</name>
</gene>
<dbReference type="InterPro" id="IPR011051">
    <property type="entry name" value="RmlC_Cupin_sf"/>
</dbReference>
<keyword evidence="3" id="KW-1185">Reference proteome</keyword>
<dbReference type="SUPFAM" id="SSF51182">
    <property type="entry name" value="RmlC-like cupins"/>
    <property type="match status" value="1"/>
</dbReference>
<dbReference type="Proteomes" id="UP000635726">
    <property type="component" value="Unassembled WGS sequence"/>
</dbReference>
<evidence type="ECO:0000313" key="2">
    <source>
        <dbReference type="EMBL" id="GGJ66367.1"/>
    </source>
</evidence>
<dbReference type="PANTHER" id="PTHR40112:SF1">
    <property type="entry name" value="H2HPP ISOMERASE"/>
    <property type="match status" value="1"/>
</dbReference>
<feature type="domain" description="Cupin type-2" evidence="1">
    <location>
        <begin position="39"/>
        <end position="92"/>
    </location>
</feature>
<dbReference type="InterPro" id="IPR013096">
    <property type="entry name" value="Cupin_2"/>
</dbReference>
<sequence>MTDTSPAPPLTLGADWTPAEPGVTRRLVARGQQLMAMQVRFEQGARGSRHTHPHEQLTLILTGSFRFVLGDTPHVLHAGDSLAIPGGTEHEALALAAGELLDMFTPVREDLVGPPD</sequence>
<dbReference type="InterPro" id="IPR052535">
    <property type="entry name" value="Bacilysin_H2HPP_isomerase"/>
</dbReference>
<evidence type="ECO:0000259" key="1">
    <source>
        <dbReference type="Pfam" id="PF07883"/>
    </source>
</evidence>
<dbReference type="PANTHER" id="PTHR40112">
    <property type="entry name" value="H2HPP ISOMERASE"/>
    <property type="match status" value="1"/>
</dbReference>
<comment type="caution">
    <text evidence="2">The sequence shown here is derived from an EMBL/GenBank/DDBJ whole genome shotgun (WGS) entry which is preliminary data.</text>
</comment>
<dbReference type="AlphaFoldDB" id="A0A917P865"/>
<evidence type="ECO:0000313" key="3">
    <source>
        <dbReference type="Proteomes" id="UP000635726"/>
    </source>
</evidence>
<reference evidence="2" key="1">
    <citation type="journal article" date="2014" name="Int. J. Syst. Evol. Microbiol.">
        <title>Complete genome sequence of Corynebacterium casei LMG S-19264T (=DSM 44701T), isolated from a smear-ripened cheese.</title>
        <authorList>
            <consortium name="US DOE Joint Genome Institute (JGI-PGF)"/>
            <person name="Walter F."/>
            <person name="Albersmeier A."/>
            <person name="Kalinowski J."/>
            <person name="Ruckert C."/>
        </authorList>
    </citation>
    <scope>NUCLEOTIDE SEQUENCE</scope>
    <source>
        <strain evidence="2">JCM 14371</strain>
    </source>
</reference>
<organism evidence="2 3">
    <name type="scientific">Deinococcus aquiradiocola</name>
    <dbReference type="NCBI Taxonomy" id="393059"/>
    <lineage>
        <taxon>Bacteria</taxon>
        <taxon>Thermotogati</taxon>
        <taxon>Deinococcota</taxon>
        <taxon>Deinococci</taxon>
        <taxon>Deinococcales</taxon>
        <taxon>Deinococcaceae</taxon>
        <taxon>Deinococcus</taxon>
    </lineage>
</organism>
<dbReference type="PIRSF" id="PIRSF029883">
    <property type="entry name" value="KdgF"/>
    <property type="match status" value="1"/>
</dbReference>
<accession>A0A917P865</accession>
<dbReference type="EMBL" id="BMOE01000002">
    <property type="protein sequence ID" value="GGJ66367.1"/>
    <property type="molecule type" value="Genomic_DNA"/>
</dbReference>
<reference evidence="2" key="2">
    <citation type="submission" date="2020-09" db="EMBL/GenBank/DDBJ databases">
        <authorList>
            <person name="Sun Q."/>
            <person name="Ohkuma M."/>
        </authorList>
    </citation>
    <scope>NUCLEOTIDE SEQUENCE</scope>
    <source>
        <strain evidence="2">JCM 14371</strain>
    </source>
</reference>
<proteinExistence type="predicted"/>
<protein>
    <submittedName>
        <fullName evidence="2">Cupin</fullName>
    </submittedName>
</protein>
<dbReference type="InterPro" id="IPR025499">
    <property type="entry name" value="KdgF"/>
</dbReference>
<name>A0A917P865_9DEIO</name>
<dbReference type="InterPro" id="IPR014710">
    <property type="entry name" value="RmlC-like_jellyroll"/>
</dbReference>
<dbReference type="RefSeq" id="WP_188960995.1">
    <property type="nucleotide sequence ID" value="NZ_BMOE01000002.1"/>
</dbReference>